<keyword evidence="3" id="KW-0833">Ubl conjugation pathway</keyword>
<keyword evidence="2 3" id="KW-0808">Transferase</keyword>
<dbReference type="GO" id="GO:0016567">
    <property type="term" value="P:protein ubiquitination"/>
    <property type="evidence" value="ECO:0007669"/>
    <property type="project" value="UniProtKB-UniRule"/>
</dbReference>
<dbReference type="EC" id="2.3.2.27" evidence="3"/>
<evidence type="ECO:0000259" key="4">
    <source>
        <dbReference type="PROSITE" id="PS51698"/>
    </source>
</evidence>
<sequence>MNEAQTEITIPHLFRCPISLDLLEDPVTLTTGQTYDRSSIEKWISADSQLSENLEFVEVAFSCIVKLLPIVNLEPLNIIKDESKLKS</sequence>
<dbReference type="Pfam" id="PF04564">
    <property type="entry name" value="U-box"/>
    <property type="match status" value="1"/>
</dbReference>
<evidence type="ECO:0000256" key="1">
    <source>
        <dbReference type="ARBA" id="ARBA00004906"/>
    </source>
</evidence>
<dbReference type="InterPro" id="IPR013083">
    <property type="entry name" value="Znf_RING/FYVE/PHD"/>
</dbReference>
<accession>A0AAV0ZPQ7</accession>
<dbReference type="Gene3D" id="3.30.40.10">
    <property type="entry name" value="Zinc/RING finger domain, C3HC4 (zinc finger)"/>
    <property type="match status" value="1"/>
</dbReference>
<dbReference type="PANTHER" id="PTHR22849">
    <property type="entry name" value="WDSAM1 PROTEIN"/>
    <property type="match status" value="1"/>
</dbReference>
<dbReference type="PROSITE" id="PS51698">
    <property type="entry name" value="U_BOX"/>
    <property type="match status" value="1"/>
</dbReference>
<comment type="function">
    <text evidence="3">Functions as an E3 ubiquitin ligase.</text>
</comment>
<protein>
    <recommendedName>
        <fullName evidence="3 4">U-box domain-containing protein</fullName>
        <ecNumber evidence="3">2.3.2.27</ecNumber>
    </recommendedName>
    <alternativeName>
        <fullName evidence="3">RING-type E3 ubiquitin transferase PUB</fullName>
    </alternativeName>
</protein>
<keyword evidence="6" id="KW-1185">Reference proteome</keyword>
<dbReference type="InterPro" id="IPR045185">
    <property type="entry name" value="PUB22/23/24-like"/>
</dbReference>
<comment type="pathway">
    <text evidence="1 3">Protein modification; protein ubiquitination.</text>
</comment>
<dbReference type="SMART" id="SM00504">
    <property type="entry name" value="Ubox"/>
    <property type="match status" value="1"/>
</dbReference>
<gene>
    <name evidence="5" type="ORF">VFH_II149360</name>
</gene>
<feature type="domain" description="U-box" evidence="4">
    <location>
        <begin position="9"/>
        <end position="87"/>
    </location>
</feature>
<dbReference type="PANTHER" id="PTHR22849:SF103">
    <property type="entry name" value="U-BOX DOMAIN-CONTAINING PROTEIN"/>
    <property type="match status" value="1"/>
</dbReference>
<name>A0AAV0ZPQ7_VICFA</name>
<dbReference type="Proteomes" id="UP001157006">
    <property type="component" value="Chromosome 2"/>
</dbReference>
<dbReference type="SUPFAM" id="SSF57850">
    <property type="entry name" value="RING/U-box"/>
    <property type="match status" value="1"/>
</dbReference>
<evidence type="ECO:0000256" key="3">
    <source>
        <dbReference type="RuleBase" id="RU369093"/>
    </source>
</evidence>
<evidence type="ECO:0000256" key="2">
    <source>
        <dbReference type="ARBA" id="ARBA00022679"/>
    </source>
</evidence>
<dbReference type="InterPro" id="IPR003613">
    <property type="entry name" value="Ubox_domain"/>
</dbReference>
<dbReference type="EMBL" id="OX451737">
    <property type="protein sequence ID" value="CAI8598884.1"/>
    <property type="molecule type" value="Genomic_DNA"/>
</dbReference>
<reference evidence="5 6" key="1">
    <citation type="submission" date="2023-01" db="EMBL/GenBank/DDBJ databases">
        <authorList>
            <person name="Kreplak J."/>
        </authorList>
    </citation>
    <scope>NUCLEOTIDE SEQUENCE [LARGE SCALE GENOMIC DNA]</scope>
</reference>
<evidence type="ECO:0000313" key="5">
    <source>
        <dbReference type="EMBL" id="CAI8598884.1"/>
    </source>
</evidence>
<organism evidence="5 6">
    <name type="scientific">Vicia faba</name>
    <name type="common">Broad bean</name>
    <name type="synonym">Faba vulgaris</name>
    <dbReference type="NCBI Taxonomy" id="3906"/>
    <lineage>
        <taxon>Eukaryota</taxon>
        <taxon>Viridiplantae</taxon>
        <taxon>Streptophyta</taxon>
        <taxon>Embryophyta</taxon>
        <taxon>Tracheophyta</taxon>
        <taxon>Spermatophyta</taxon>
        <taxon>Magnoliopsida</taxon>
        <taxon>eudicotyledons</taxon>
        <taxon>Gunneridae</taxon>
        <taxon>Pentapetalae</taxon>
        <taxon>rosids</taxon>
        <taxon>fabids</taxon>
        <taxon>Fabales</taxon>
        <taxon>Fabaceae</taxon>
        <taxon>Papilionoideae</taxon>
        <taxon>50 kb inversion clade</taxon>
        <taxon>NPAAA clade</taxon>
        <taxon>Hologalegina</taxon>
        <taxon>IRL clade</taxon>
        <taxon>Fabeae</taxon>
        <taxon>Vicia</taxon>
    </lineage>
</organism>
<evidence type="ECO:0000313" key="6">
    <source>
        <dbReference type="Proteomes" id="UP001157006"/>
    </source>
</evidence>
<comment type="catalytic activity">
    <reaction evidence="3">
        <text>S-ubiquitinyl-[E2 ubiquitin-conjugating enzyme]-L-cysteine + [acceptor protein]-L-lysine = [E2 ubiquitin-conjugating enzyme]-L-cysteine + N(6)-ubiquitinyl-[acceptor protein]-L-lysine.</text>
        <dbReference type="EC" id="2.3.2.27"/>
    </reaction>
</comment>
<dbReference type="GO" id="GO:0061630">
    <property type="term" value="F:ubiquitin protein ligase activity"/>
    <property type="evidence" value="ECO:0007669"/>
    <property type="project" value="UniProtKB-UniRule"/>
</dbReference>
<proteinExistence type="predicted"/>
<dbReference type="AlphaFoldDB" id="A0AAV0ZPQ7"/>